<gene>
    <name evidence="1" type="ORF">SDC9_118629</name>
</gene>
<proteinExistence type="predicted"/>
<comment type="caution">
    <text evidence="1">The sequence shown here is derived from an EMBL/GenBank/DDBJ whole genome shotgun (WGS) entry which is preliminary data.</text>
</comment>
<sequence>MKKIVSIVIALVLIFVFASCKKAADEQAQSAIPTESVTLAPESTPEPQVQIPNPIVEVEDSTDFSNLGFIITPHQQADSASYSIIGGKVAQIIFTLDGKTFTYRGAVTTEDISGVYESFDPLPQSLDLEGPGFKVTLVVKTIDGGEKGALAEWGYDDVRYTFYTPDKTNFDDLTDVLLPIIYNDLPFAVCCG</sequence>
<dbReference type="AlphaFoldDB" id="A0A645C1M0"/>
<dbReference type="EMBL" id="VSSQ01024256">
    <property type="protein sequence ID" value="MPM71660.1"/>
    <property type="molecule type" value="Genomic_DNA"/>
</dbReference>
<reference evidence="1" key="1">
    <citation type="submission" date="2019-08" db="EMBL/GenBank/DDBJ databases">
        <authorList>
            <person name="Kucharzyk K."/>
            <person name="Murdoch R.W."/>
            <person name="Higgins S."/>
            <person name="Loffler F."/>
        </authorList>
    </citation>
    <scope>NUCLEOTIDE SEQUENCE</scope>
</reference>
<dbReference type="PROSITE" id="PS51257">
    <property type="entry name" value="PROKAR_LIPOPROTEIN"/>
    <property type="match status" value="1"/>
</dbReference>
<evidence type="ECO:0000313" key="1">
    <source>
        <dbReference type="EMBL" id="MPM71660.1"/>
    </source>
</evidence>
<organism evidence="1">
    <name type="scientific">bioreactor metagenome</name>
    <dbReference type="NCBI Taxonomy" id="1076179"/>
    <lineage>
        <taxon>unclassified sequences</taxon>
        <taxon>metagenomes</taxon>
        <taxon>ecological metagenomes</taxon>
    </lineage>
</organism>
<accession>A0A645C1M0</accession>
<name>A0A645C1M0_9ZZZZ</name>
<protein>
    <submittedName>
        <fullName evidence="1">Uncharacterized protein</fullName>
    </submittedName>
</protein>